<organism evidence="1 2">
    <name type="scientific">Galdieria sulphuraria</name>
    <name type="common">Red alga</name>
    <dbReference type="NCBI Taxonomy" id="130081"/>
    <lineage>
        <taxon>Eukaryota</taxon>
        <taxon>Rhodophyta</taxon>
        <taxon>Bangiophyceae</taxon>
        <taxon>Galdieriales</taxon>
        <taxon>Galdieriaceae</taxon>
        <taxon>Galdieria</taxon>
    </lineage>
</organism>
<dbReference type="KEGG" id="gsl:Gasu_62430"/>
<gene>
    <name evidence="1" type="ORF">Gasu_62430</name>
</gene>
<dbReference type="AlphaFoldDB" id="M2XRN7"/>
<reference evidence="2" key="1">
    <citation type="journal article" date="2013" name="Science">
        <title>Gene transfer from bacteria and archaea facilitated evolution of an extremophilic eukaryote.</title>
        <authorList>
            <person name="Schonknecht G."/>
            <person name="Chen W.H."/>
            <person name="Ternes C.M."/>
            <person name="Barbier G.G."/>
            <person name="Shrestha R.P."/>
            <person name="Stanke M."/>
            <person name="Brautigam A."/>
            <person name="Baker B.J."/>
            <person name="Banfield J.F."/>
            <person name="Garavito R.M."/>
            <person name="Carr K."/>
            <person name="Wilkerson C."/>
            <person name="Rensing S.A."/>
            <person name="Gagneul D."/>
            <person name="Dickenson N.E."/>
            <person name="Oesterhelt C."/>
            <person name="Lercher M.J."/>
            <person name="Weber A.P."/>
        </authorList>
    </citation>
    <scope>NUCLEOTIDE SEQUENCE [LARGE SCALE GENOMIC DNA]</scope>
    <source>
        <strain evidence="2">074W</strain>
    </source>
</reference>
<dbReference type="Proteomes" id="UP000030680">
    <property type="component" value="Unassembled WGS sequence"/>
</dbReference>
<sequence length="76" mass="8552">MAILKSRSPLWLAQIGPLSPPIFPLRNFPTLSHSQFTHSFPPHTQNGNFQIKIARAHSQSATLSKLPIFPISRKNH</sequence>
<dbReference type="GeneID" id="17085095"/>
<dbReference type="EMBL" id="KB454607">
    <property type="protein sequence ID" value="EME26109.1"/>
    <property type="molecule type" value="Genomic_DNA"/>
</dbReference>
<keyword evidence="2" id="KW-1185">Reference proteome</keyword>
<dbReference type="RefSeq" id="XP_005702629.1">
    <property type="nucleotide sequence ID" value="XM_005702572.1"/>
</dbReference>
<evidence type="ECO:0000313" key="2">
    <source>
        <dbReference type="Proteomes" id="UP000030680"/>
    </source>
</evidence>
<evidence type="ECO:0000313" key="1">
    <source>
        <dbReference type="EMBL" id="EME26109.1"/>
    </source>
</evidence>
<proteinExistence type="predicted"/>
<protein>
    <submittedName>
        <fullName evidence="1">Uncharacterized protein</fullName>
    </submittedName>
</protein>
<name>M2XRN7_GALSU</name>
<dbReference type="Gramene" id="EME26109">
    <property type="protein sequence ID" value="EME26109"/>
    <property type="gene ID" value="Gasu_62430"/>
</dbReference>
<accession>M2XRN7</accession>